<sequence length="111" mass="11575">MIIAVTSLGNDSGSPVDARFGRAAWFLLYDDQAQSWEPLENSQGQEALQGAGIQAAQQMASRGVAVLITGTTGPKAQQALKTAGIKIYHGAKGSVAAALDDYKKGRLEQAA</sequence>
<dbReference type="Proteomes" id="UP000035036">
    <property type="component" value="Chromosome"/>
</dbReference>
<evidence type="ECO:0000313" key="2">
    <source>
        <dbReference type="EMBL" id="AJF07476.1"/>
    </source>
</evidence>
<feature type="domain" description="Dinitrogenase iron-molybdenum cofactor biosynthesis" evidence="1">
    <location>
        <begin position="13"/>
        <end position="104"/>
    </location>
</feature>
<dbReference type="Pfam" id="PF02579">
    <property type="entry name" value="Nitro_FeMo-Co"/>
    <property type="match status" value="1"/>
</dbReference>
<proteinExistence type="predicted"/>
<dbReference type="CDD" id="cd00851">
    <property type="entry name" value="MTH1175"/>
    <property type="match status" value="1"/>
</dbReference>
<dbReference type="KEGG" id="gsb:GSUB_14220"/>
<organism evidence="2 3">
    <name type="scientific">Geoalkalibacter subterraneus</name>
    <dbReference type="NCBI Taxonomy" id="483547"/>
    <lineage>
        <taxon>Bacteria</taxon>
        <taxon>Pseudomonadati</taxon>
        <taxon>Thermodesulfobacteriota</taxon>
        <taxon>Desulfuromonadia</taxon>
        <taxon>Desulfuromonadales</taxon>
        <taxon>Geoalkalibacteraceae</taxon>
        <taxon>Geoalkalibacter</taxon>
    </lineage>
</organism>
<dbReference type="PANTHER" id="PTHR42983:SF1">
    <property type="entry name" value="IRON-MOLYBDENUM PROTEIN"/>
    <property type="match status" value="1"/>
</dbReference>
<evidence type="ECO:0000259" key="1">
    <source>
        <dbReference type="Pfam" id="PF02579"/>
    </source>
</evidence>
<name>A0A0B5FV31_9BACT</name>
<evidence type="ECO:0000313" key="3">
    <source>
        <dbReference type="Proteomes" id="UP000035036"/>
    </source>
</evidence>
<dbReference type="InterPro" id="IPR003731">
    <property type="entry name" value="Di-Nase_FeMo-co_biosynth"/>
</dbReference>
<dbReference type="STRING" id="483547.GSUB_14220"/>
<dbReference type="AlphaFoldDB" id="A0A0B5FV31"/>
<dbReference type="EMBL" id="CP010311">
    <property type="protein sequence ID" value="AJF07476.1"/>
    <property type="molecule type" value="Genomic_DNA"/>
</dbReference>
<dbReference type="RefSeq" id="WP_040201384.1">
    <property type="nucleotide sequence ID" value="NZ_CP010311.1"/>
</dbReference>
<dbReference type="OrthoDB" id="9807451at2"/>
<gene>
    <name evidence="2" type="ORF">GSUB_14220</name>
</gene>
<dbReference type="Gene3D" id="3.30.420.130">
    <property type="entry name" value="Dinitrogenase iron-molybdenum cofactor biosynthesis domain"/>
    <property type="match status" value="1"/>
</dbReference>
<dbReference type="SUPFAM" id="SSF53146">
    <property type="entry name" value="Nitrogenase accessory factor-like"/>
    <property type="match status" value="1"/>
</dbReference>
<reference evidence="2 3" key="1">
    <citation type="journal article" date="2015" name="Genome Announc.">
        <title>Genomes of Geoalkalibacter ferrihydriticus Z-0531T and Geoalkalibacter subterraneus Red1T, Two Haloalkaliphilic Metal-Reducing Deltaproteobacteria.</title>
        <authorList>
            <person name="Badalamenti J.P."/>
            <person name="Krajmalnik-Brown R."/>
            <person name="Torres C.I."/>
            <person name="Bond D.R."/>
        </authorList>
    </citation>
    <scope>NUCLEOTIDE SEQUENCE [LARGE SCALE GENOMIC DNA]</scope>
    <source>
        <strain evidence="2 3">Red1</strain>
    </source>
</reference>
<keyword evidence="3" id="KW-1185">Reference proteome</keyword>
<dbReference type="HOGENOM" id="CLU_104194_0_0_7"/>
<accession>A0A0B5FV31</accession>
<dbReference type="PANTHER" id="PTHR42983">
    <property type="entry name" value="DINITROGENASE IRON-MOLYBDENUM COFACTOR PROTEIN-RELATED"/>
    <property type="match status" value="1"/>
</dbReference>
<dbReference type="InterPro" id="IPR036105">
    <property type="entry name" value="DiNase_FeMo-co_biosyn_sf"/>
</dbReference>
<protein>
    <recommendedName>
        <fullName evidence="1">Dinitrogenase iron-molybdenum cofactor biosynthesis domain-containing protein</fullName>
    </recommendedName>
</protein>
<dbReference type="InterPro" id="IPR033913">
    <property type="entry name" value="MTH1175_dom"/>
</dbReference>